<dbReference type="Pfam" id="PF19749">
    <property type="entry name" value="DUF6236"/>
    <property type="match status" value="1"/>
</dbReference>
<evidence type="ECO:0000313" key="2">
    <source>
        <dbReference type="Proteomes" id="UP000094165"/>
    </source>
</evidence>
<gene>
    <name evidence="1" type="ORF">A130_08675</name>
</gene>
<accession>A0A1E5CM49</accession>
<dbReference type="Proteomes" id="UP000094165">
    <property type="component" value="Unassembled WGS sequence"/>
</dbReference>
<evidence type="ECO:0000313" key="1">
    <source>
        <dbReference type="EMBL" id="OEE70696.1"/>
    </source>
</evidence>
<name>A0A1E5CM49_9VIBR</name>
<reference evidence="1 2" key="1">
    <citation type="journal article" date="2012" name="Science">
        <title>Ecological populations of bacteria act as socially cohesive units of antibiotic production and resistance.</title>
        <authorList>
            <person name="Cordero O.X."/>
            <person name="Wildschutte H."/>
            <person name="Kirkup B."/>
            <person name="Proehl S."/>
            <person name="Ngo L."/>
            <person name="Hussain F."/>
            <person name="Le Roux F."/>
            <person name="Mincer T."/>
            <person name="Polz M.F."/>
        </authorList>
    </citation>
    <scope>NUCLEOTIDE SEQUENCE [LARGE SCALE GENOMIC DNA]</scope>
    <source>
        <strain evidence="1 2">FF-238</strain>
    </source>
</reference>
<dbReference type="EMBL" id="AJYW02000306">
    <property type="protein sequence ID" value="OEE70696.1"/>
    <property type="molecule type" value="Genomic_DNA"/>
</dbReference>
<dbReference type="AlphaFoldDB" id="A0A1E5CM49"/>
<dbReference type="InterPro" id="IPR046203">
    <property type="entry name" value="DUF6236"/>
</dbReference>
<keyword evidence="2" id="KW-1185">Reference proteome</keyword>
<organism evidence="1 2">
    <name type="scientific">Vibrio genomosp. F6 str. FF-238</name>
    <dbReference type="NCBI Taxonomy" id="1191298"/>
    <lineage>
        <taxon>Bacteria</taxon>
        <taxon>Pseudomonadati</taxon>
        <taxon>Pseudomonadota</taxon>
        <taxon>Gammaproteobacteria</taxon>
        <taxon>Vibrionales</taxon>
        <taxon>Vibrionaceae</taxon>
        <taxon>Vibrio</taxon>
    </lineage>
</organism>
<sequence length="285" mass="32248">MERGIIITPNYSILNNGHGLEMNGSVEPTNLRNYLLFWDKIDYPTNNMIHIGGGQDVDFLIQEGIAKSTQIRFRELRGDQNGFLPLATQMAAYEENNKVENQEWSIAQPTNNLIVPQQYAKKQGCLEFELYNAIQVPTGDVPLSEVVEFKNKRLPELLALRDAMDSIVDSVITSQDIPKRKNKAINKLHRDLNDFNRVMKETGFQRVKRSLTAVATDPWFGVSNAMMLGNSYLPVNYQPYIQGLNVAALGACAVKFSYRELSVGKNIPAEYKHFAYLSSIQKELV</sequence>
<comment type="caution">
    <text evidence="1">The sequence shown here is derived from an EMBL/GenBank/DDBJ whole genome shotgun (WGS) entry which is preliminary data.</text>
</comment>
<protein>
    <submittedName>
        <fullName evidence="1">Uncharacterized protein</fullName>
    </submittedName>
</protein>
<dbReference type="RefSeq" id="WP_017053846.1">
    <property type="nucleotide sequence ID" value="NZ_AJYW02000306.1"/>
</dbReference>
<proteinExistence type="predicted"/>